<keyword evidence="1" id="KW-1133">Transmembrane helix</keyword>
<accession>A0A553ZVX0</accession>
<dbReference type="Proteomes" id="UP000318521">
    <property type="component" value="Unassembled WGS sequence"/>
</dbReference>
<reference evidence="2 3" key="1">
    <citation type="submission" date="2019-07" db="EMBL/GenBank/DDBJ databases">
        <authorList>
            <person name="Park Y.J."/>
            <person name="Jeong S.E."/>
            <person name="Jung H.S."/>
        </authorList>
    </citation>
    <scope>NUCLEOTIDE SEQUENCE [LARGE SCALE GENOMIC DNA]</scope>
    <source>
        <strain evidence="3">P16(2019)</strain>
    </source>
</reference>
<dbReference type="RefSeq" id="WP_143849813.1">
    <property type="nucleotide sequence ID" value="NZ_VLXZ01000010.1"/>
</dbReference>
<keyword evidence="3" id="KW-1185">Reference proteome</keyword>
<proteinExistence type="predicted"/>
<keyword evidence="1" id="KW-0472">Membrane</keyword>
<name>A0A553ZVX0_9BACI</name>
<comment type="caution">
    <text evidence="2">The sequence shown here is derived from an EMBL/GenBank/DDBJ whole genome shotgun (WGS) entry which is preliminary data.</text>
</comment>
<keyword evidence="1" id="KW-0812">Transmembrane</keyword>
<gene>
    <name evidence="2" type="ORF">FN960_15770</name>
</gene>
<dbReference type="AlphaFoldDB" id="A0A553ZVX0"/>
<feature type="transmembrane region" description="Helical" evidence="1">
    <location>
        <begin position="93"/>
        <end position="115"/>
    </location>
</feature>
<feature type="transmembrane region" description="Helical" evidence="1">
    <location>
        <begin position="56"/>
        <end position="73"/>
    </location>
</feature>
<evidence type="ECO:0000313" key="2">
    <source>
        <dbReference type="EMBL" id="TSB45624.1"/>
    </source>
</evidence>
<evidence type="ECO:0000313" key="3">
    <source>
        <dbReference type="Proteomes" id="UP000318521"/>
    </source>
</evidence>
<protein>
    <submittedName>
        <fullName evidence="2">Uncharacterized protein</fullName>
    </submittedName>
</protein>
<sequence>MKNIIVATIFIVLSFTPYGFWVMYWDYEYGSILVYITCYVISLVIGLLARSGLYHKGFLVFPVISYVVSYIFLQMFSDDGWNYFFKPFGAGMYLILFYLMSVLFMSSGYFLGWMIKQVSSTRS</sequence>
<dbReference type="EMBL" id="VLXZ01000010">
    <property type="protein sequence ID" value="TSB45624.1"/>
    <property type="molecule type" value="Genomic_DNA"/>
</dbReference>
<organism evidence="2 3">
    <name type="scientific">Alkalicoccobacillus porphyridii</name>
    <dbReference type="NCBI Taxonomy" id="2597270"/>
    <lineage>
        <taxon>Bacteria</taxon>
        <taxon>Bacillati</taxon>
        <taxon>Bacillota</taxon>
        <taxon>Bacilli</taxon>
        <taxon>Bacillales</taxon>
        <taxon>Bacillaceae</taxon>
        <taxon>Alkalicoccobacillus</taxon>
    </lineage>
</organism>
<evidence type="ECO:0000256" key="1">
    <source>
        <dbReference type="SAM" id="Phobius"/>
    </source>
</evidence>
<feature type="transmembrane region" description="Helical" evidence="1">
    <location>
        <begin position="29"/>
        <end position="49"/>
    </location>
</feature>